<sequence>MSLLITGGMGFVLSHVVKLWLEDDPSARVIVVDNARIDWEAKQFFGDVEGRIQHIVADVLNVEAWATEVDQNSITQVIHGAAVSPISTNSASSPDWQDPSRTVRVNVMGTVRVLNWVRQLPNLQRFLYVSSGVYGYGYKGSATDSPESAIGEDAPLEPGAALYD</sequence>
<dbReference type="Pfam" id="PF01370">
    <property type="entry name" value="Epimerase"/>
    <property type="match status" value="1"/>
</dbReference>
<gene>
    <name evidence="3" type="ORF">METZ01_LOCUS204439</name>
</gene>
<dbReference type="InterPro" id="IPR001509">
    <property type="entry name" value="Epimerase_deHydtase"/>
</dbReference>
<accession>A0A382EMC0</accession>
<dbReference type="InterPro" id="IPR036291">
    <property type="entry name" value="NAD(P)-bd_dom_sf"/>
</dbReference>
<evidence type="ECO:0000259" key="2">
    <source>
        <dbReference type="Pfam" id="PF01370"/>
    </source>
</evidence>
<dbReference type="AlphaFoldDB" id="A0A382EMC0"/>
<dbReference type="Gene3D" id="3.40.50.720">
    <property type="entry name" value="NAD(P)-binding Rossmann-like Domain"/>
    <property type="match status" value="1"/>
</dbReference>
<name>A0A382EMC0_9ZZZZ</name>
<dbReference type="InterPro" id="IPR050177">
    <property type="entry name" value="Lipid_A_modif_metabolic_enz"/>
</dbReference>
<evidence type="ECO:0000256" key="1">
    <source>
        <dbReference type="SAM" id="MobiDB-lite"/>
    </source>
</evidence>
<dbReference type="EMBL" id="UINC01045163">
    <property type="protein sequence ID" value="SVB51585.1"/>
    <property type="molecule type" value="Genomic_DNA"/>
</dbReference>
<protein>
    <recommendedName>
        <fullName evidence="2">NAD-dependent epimerase/dehydratase domain-containing protein</fullName>
    </recommendedName>
</protein>
<feature type="domain" description="NAD-dependent epimerase/dehydratase" evidence="2">
    <location>
        <begin position="4"/>
        <end position="139"/>
    </location>
</feature>
<organism evidence="3">
    <name type="scientific">marine metagenome</name>
    <dbReference type="NCBI Taxonomy" id="408172"/>
    <lineage>
        <taxon>unclassified sequences</taxon>
        <taxon>metagenomes</taxon>
        <taxon>ecological metagenomes</taxon>
    </lineage>
</organism>
<reference evidence="3" key="1">
    <citation type="submission" date="2018-05" db="EMBL/GenBank/DDBJ databases">
        <authorList>
            <person name="Lanie J.A."/>
            <person name="Ng W.-L."/>
            <person name="Kazmierczak K.M."/>
            <person name="Andrzejewski T.M."/>
            <person name="Davidsen T.M."/>
            <person name="Wayne K.J."/>
            <person name="Tettelin H."/>
            <person name="Glass J.I."/>
            <person name="Rusch D."/>
            <person name="Podicherti R."/>
            <person name="Tsui H.-C.T."/>
            <person name="Winkler M.E."/>
        </authorList>
    </citation>
    <scope>NUCLEOTIDE SEQUENCE</scope>
</reference>
<dbReference type="SUPFAM" id="SSF51735">
    <property type="entry name" value="NAD(P)-binding Rossmann-fold domains"/>
    <property type="match status" value="1"/>
</dbReference>
<proteinExistence type="predicted"/>
<evidence type="ECO:0000313" key="3">
    <source>
        <dbReference type="EMBL" id="SVB51585.1"/>
    </source>
</evidence>
<feature type="region of interest" description="Disordered" evidence="1">
    <location>
        <begin position="142"/>
        <end position="164"/>
    </location>
</feature>
<dbReference type="PANTHER" id="PTHR43245">
    <property type="entry name" value="BIFUNCTIONAL POLYMYXIN RESISTANCE PROTEIN ARNA"/>
    <property type="match status" value="1"/>
</dbReference>
<feature type="non-terminal residue" evidence="3">
    <location>
        <position position="164"/>
    </location>
</feature>